<evidence type="ECO:0000256" key="4">
    <source>
        <dbReference type="PIRSR" id="PIRSR000303-1"/>
    </source>
</evidence>
<dbReference type="OrthoDB" id="9785502at2"/>
<dbReference type="Pfam" id="PF00255">
    <property type="entry name" value="GSHPx"/>
    <property type="match status" value="1"/>
</dbReference>
<gene>
    <name evidence="6" type="ORF">SAMN04487859_104202</name>
</gene>
<dbReference type="PRINTS" id="PR01011">
    <property type="entry name" value="GLUTPROXDASE"/>
</dbReference>
<dbReference type="GO" id="GO:0034599">
    <property type="term" value="P:cellular response to oxidative stress"/>
    <property type="evidence" value="ECO:0007669"/>
    <property type="project" value="TreeGrafter"/>
</dbReference>
<dbReference type="RefSeq" id="WP_092835475.1">
    <property type="nucleotide sequence ID" value="NZ_FOVP01000004.1"/>
</dbReference>
<dbReference type="InterPro" id="IPR036249">
    <property type="entry name" value="Thioredoxin-like_sf"/>
</dbReference>
<evidence type="ECO:0000313" key="7">
    <source>
        <dbReference type="Proteomes" id="UP000198599"/>
    </source>
</evidence>
<keyword evidence="2 5" id="KW-0575">Peroxidase</keyword>
<dbReference type="PIRSF" id="PIRSF000303">
    <property type="entry name" value="Glutathion_perox"/>
    <property type="match status" value="1"/>
</dbReference>
<evidence type="ECO:0000256" key="3">
    <source>
        <dbReference type="ARBA" id="ARBA00023002"/>
    </source>
</evidence>
<dbReference type="PROSITE" id="PS51355">
    <property type="entry name" value="GLUTATHIONE_PEROXID_3"/>
    <property type="match status" value="1"/>
</dbReference>
<dbReference type="EMBL" id="FOVP01000004">
    <property type="protein sequence ID" value="SFN54971.1"/>
    <property type="molecule type" value="Genomic_DNA"/>
</dbReference>
<dbReference type="InterPro" id="IPR000889">
    <property type="entry name" value="Glutathione_peroxidase"/>
</dbReference>
<dbReference type="STRING" id="1005928.SAMN04487859_104202"/>
<reference evidence="7" key="1">
    <citation type="submission" date="2016-10" db="EMBL/GenBank/DDBJ databases">
        <authorList>
            <person name="Varghese N."/>
            <person name="Submissions S."/>
        </authorList>
    </citation>
    <scope>NUCLEOTIDE SEQUENCE [LARGE SCALE GENOMIC DNA]</scope>
    <source>
        <strain evidence="7">DSM 28463</strain>
    </source>
</reference>
<dbReference type="Gene3D" id="3.40.30.10">
    <property type="entry name" value="Glutaredoxin"/>
    <property type="match status" value="1"/>
</dbReference>
<dbReference type="CDD" id="cd00340">
    <property type="entry name" value="GSH_Peroxidase"/>
    <property type="match status" value="1"/>
</dbReference>
<feature type="active site" evidence="4">
    <location>
        <position position="52"/>
    </location>
</feature>
<evidence type="ECO:0000256" key="5">
    <source>
        <dbReference type="RuleBase" id="RU000499"/>
    </source>
</evidence>
<proteinExistence type="inferred from homology"/>
<dbReference type="AlphaFoldDB" id="A0A1I4ZXR8"/>
<keyword evidence="3 5" id="KW-0560">Oxidoreductase</keyword>
<dbReference type="Proteomes" id="UP000198599">
    <property type="component" value="Unassembled WGS sequence"/>
</dbReference>
<protein>
    <recommendedName>
        <fullName evidence="5">Glutathione peroxidase</fullName>
    </recommendedName>
</protein>
<comment type="similarity">
    <text evidence="1 5">Belongs to the glutathione peroxidase family.</text>
</comment>
<dbReference type="PROSITE" id="PS00460">
    <property type="entry name" value="GLUTATHIONE_PEROXID_1"/>
    <property type="match status" value="1"/>
</dbReference>
<dbReference type="SUPFAM" id="SSF52833">
    <property type="entry name" value="Thioredoxin-like"/>
    <property type="match status" value="1"/>
</dbReference>
<sequence>MRYLAILFTLIWVGPALALDLDAEFGNIDGGTLKLSDWAGRPVLVVNTASQCGFTGQYEGLQALHDTYSALGLVVLTVPSDDFRQELATEKEVKEFCEINYGLTLPMTTITPVTGPNAHPFYASVAQEARFEPSWNFNKILISPDGTVAGTYGSATRPLSPKMTSAIEAFLPK</sequence>
<organism evidence="6 7">
    <name type="scientific">Roseovarius lutimaris</name>
    <dbReference type="NCBI Taxonomy" id="1005928"/>
    <lineage>
        <taxon>Bacteria</taxon>
        <taxon>Pseudomonadati</taxon>
        <taxon>Pseudomonadota</taxon>
        <taxon>Alphaproteobacteria</taxon>
        <taxon>Rhodobacterales</taxon>
        <taxon>Roseobacteraceae</taxon>
        <taxon>Roseovarius</taxon>
    </lineage>
</organism>
<accession>A0A1I4ZXR8</accession>
<name>A0A1I4ZXR8_9RHOB</name>
<evidence type="ECO:0000256" key="1">
    <source>
        <dbReference type="ARBA" id="ARBA00006926"/>
    </source>
</evidence>
<dbReference type="GO" id="GO:0004601">
    <property type="term" value="F:peroxidase activity"/>
    <property type="evidence" value="ECO:0007669"/>
    <property type="project" value="UniProtKB-KW"/>
</dbReference>
<dbReference type="PANTHER" id="PTHR11592">
    <property type="entry name" value="GLUTATHIONE PEROXIDASE"/>
    <property type="match status" value="1"/>
</dbReference>
<evidence type="ECO:0000313" key="6">
    <source>
        <dbReference type="EMBL" id="SFN54971.1"/>
    </source>
</evidence>
<dbReference type="PANTHER" id="PTHR11592:SF44">
    <property type="entry name" value="GLUTATHIONE PEROXIDASE"/>
    <property type="match status" value="1"/>
</dbReference>
<keyword evidence="7" id="KW-1185">Reference proteome</keyword>
<evidence type="ECO:0000256" key="2">
    <source>
        <dbReference type="ARBA" id="ARBA00022559"/>
    </source>
</evidence>
<dbReference type="InterPro" id="IPR029759">
    <property type="entry name" value="GPX_AS"/>
</dbReference>